<accession>A0A0G3BWI8</accession>
<dbReference type="STRING" id="413882.AAW51_4204"/>
<dbReference type="KEGG" id="pbh:AAW51_4204"/>
<dbReference type="RefSeq" id="WP_047196155.1">
    <property type="nucleotide sequence ID" value="NZ_CP011371.1"/>
</dbReference>
<dbReference type="AlphaFoldDB" id="A0A0G3BWI8"/>
<sequence length="287" mass="31228">MQATPSTSWFEPRLVTANGIRLHVMLAGTGHPVLMLHGWPFTSHLWRLVTPMLTAAGYQVIAPDLRGIGLSERPSHGYDLFHLSEDAAQLLDALNIPEAHVVGFDLGTPVAWMLAMRHPARVRRLALMEALLGSLPGAEAFLASGPPWWFGFHAVPGLAEQVLAGREAEYLGWFFSARAAGHRAVDPAAQAVYTQAYAGVEALRGGFEHYRAFALNARQIEAVVSSRRLVQPTLAIAGGVVGDSLYRQLQPLCDDLSGVQIEHCGHNIPEEQPEPLARALLEFLLKG</sequence>
<evidence type="ECO:0000259" key="2">
    <source>
        <dbReference type="Pfam" id="PF00561"/>
    </source>
</evidence>
<organism evidence="3 4">
    <name type="scientific">Caldimonas brevitalea</name>
    <dbReference type="NCBI Taxonomy" id="413882"/>
    <lineage>
        <taxon>Bacteria</taxon>
        <taxon>Pseudomonadati</taxon>
        <taxon>Pseudomonadota</taxon>
        <taxon>Betaproteobacteria</taxon>
        <taxon>Burkholderiales</taxon>
        <taxon>Sphaerotilaceae</taxon>
        <taxon>Caldimonas</taxon>
    </lineage>
</organism>
<dbReference type="Gene3D" id="3.40.50.1820">
    <property type="entry name" value="alpha/beta hydrolase"/>
    <property type="match status" value="1"/>
</dbReference>
<evidence type="ECO:0000313" key="4">
    <source>
        <dbReference type="Proteomes" id="UP000035352"/>
    </source>
</evidence>
<proteinExistence type="predicted"/>
<dbReference type="Proteomes" id="UP000035352">
    <property type="component" value="Chromosome"/>
</dbReference>
<dbReference type="EMBL" id="CP011371">
    <property type="protein sequence ID" value="AKJ30895.1"/>
    <property type="molecule type" value="Genomic_DNA"/>
</dbReference>
<dbReference type="InterPro" id="IPR000073">
    <property type="entry name" value="AB_hydrolase_1"/>
</dbReference>
<dbReference type="InterPro" id="IPR029058">
    <property type="entry name" value="AB_hydrolase_fold"/>
</dbReference>
<dbReference type="SUPFAM" id="SSF53474">
    <property type="entry name" value="alpha/beta-Hydrolases"/>
    <property type="match status" value="1"/>
</dbReference>
<name>A0A0G3BWI8_9BURK</name>
<dbReference type="PANTHER" id="PTHR43329">
    <property type="entry name" value="EPOXIDE HYDROLASE"/>
    <property type="match status" value="1"/>
</dbReference>
<dbReference type="PATRIC" id="fig|413882.6.peg.4394"/>
<dbReference type="PRINTS" id="PR00111">
    <property type="entry name" value="ABHYDROLASE"/>
</dbReference>
<keyword evidence="4" id="KW-1185">Reference proteome</keyword>
<dbReference type="Pfam" id="PF00561">
    <property type="entry name" value="Abhydrolase_1"/>
    <property type="match status" value="1"/>
</dbReference>
<dbReference type="OrthoDB" id="2987348at2"/>
<keyword evidence="1 3" id="KW-0378">Hydrolase</keyword>
<reference evidence="3 4" key="1">
    <citation type="submission" date="2015-05" db="EMBL/GenBank/DDBJ databases">
        <authorList>
            <person name="Tang B."/>
            <person name="Yu Y."/>
        </authorList>
    </citation>
    <scope>NUCLEOTIDE SEQUENCE [LARGE SCALE GENOMIC DNA]</scope>
    <source>
        <strain evidence="3 4">DSM 7029</strain>
    </source>
</reference>
<dbReference type="PRINTS" id="PR00412">
    <property type="entry name" value="EPOXHYDRLASE"/>
</dbReference>
<feature type="domain" description="AB hydrolase-1" evidence="2">
    <location>
        <begin position="32"/>
        <end position="272"/>
    </location>
</feature>
<protein>
    <submittedName>
        <fullName evidence="3">Hydrolase</fullName>
    </submittedName>
</protein>
<gene>
    <name evidence="3" type="ORF">AAW51_4204</name>
</gene>
<dbReference type="InterPro" id="IPR000639">
    <property type="entry name" value="Epox_hydrolase-like"/>
</dbReference>
<evidence type="ECO:0000313" key="3">
    <source>
        <dbReference type="EMBL" id="AKJ30895.1"/>
    </source>
</evidence>
<dbReference type="GO" id="GO:0016787">
    <property type="term" value="F:hydrolase activity"/>
    <property type="evidence" value="ECO:0007669"/>
    <property type="project" value="UniProtKB-KW"/>
</dbReference>
<evidence type="ECO:0000256" key="1">
    <source>
        <dbReference type="ARBA" id="ARBA00022801"/>
    </source>
</evidence>